<evidence type="ECO:0000256" key="11">
    <source>
        <dbReference type="SAM" id="MobiDB-lite"/>
    </source>
</evidence>
<evidence type="ECO:0000256" key="8">
    <source>
        <dbReference type="ARBA" id="ARBA00023136"/>
    </source>
</evidence>
<keyword evidence="14" id="KW-1185">Reference proteome</keyword>
<dbReference type="InterPro" id="IPR013083">
    <property type="entry name" value="Znf_RING/FYVE/PHD"/>
</dbReference>
<dbReference type="Proteomes" id="UP001235712">
    <property type="component" value="Unassembled WGS sequence"/>
</dbReference>
<feature type="transmembrane region" description="Helical" evidence="10">
    <location>
        <begin position="377"/>
        <end position="400"/>
    </location>
</feature>
<keyword evidence="5 10" id="KW-1133">Transmembrane helix</keyword>
<evidence type="ECO:0000256" key="6">
    <source>
        <dbReference type="ARBA" id="ARBA00023053"/>
    </source>
</evidence>
<dbReference type="PANTHER" id="PTHR10110">
    <property type="entry name" value="SODIUM/HYDROGEN EXCHANGER"/>
    <property type="match status" value="1"/>
</dbReference>
<dbReference type="NCBIfam" id="TIGR00831">
    <property type="entry name" value="a_cpa1"/>
    <property type="match status" value="1"/>
</dbReference>
<evidence type="ECO:0000256" key="3">
    <source>
        <dbReference type="ARBA" id="ARBA00022475"/>
    </source>
</evidence>
<dbReference type="InterPro" id="IPR006153">
    <property type="entry name" value="Cation/H_exchanger_TM"/>
</dbReference>
<feature type="compositionally biased region" description="Polar residues" evidence="11">
    <location>
        <begin position="524"/>
        <end position="540"/>
    </location>
</feature>
<reference evidence="13 14" key="1">
    <citation type="submission" date="2023-07" db="EMBL/GenBank/DDBJ databases">
        <title>Sequencing the genomes of 1000 actinobacteria strains.</title>
        <authorList>
            <person name="Klenk H.-P."/>
        </authorList>
    </citation>
    <scope>NUCLEOTIDE SEQUENCE [LARGE SCALE GENOMIC DNA]</scope>
    <source>
        <strain evidence="13 14">DSM 44388</strain>
    </source>
</reference>
<dbReference type="PANTHER" id="PTHR10110:SF86">
    <property type="entry name" value="SODIUM_HYDROGEN EXCHANGER 7"/>
    <property type="match status" value="1"/>
</dbReference>
<gene>
    <name evidence="13" type="ORF">J2S57_003280</name>
</gene>
<dbReference type="Pfam" id="PF02148">
    <property type="entry name" value="zf-UBP"/>
    <property type="match status" value="1"/>
</dbReference>
<comment type="function">
    <text evidence="10">Na(+)/H(+) antiporter that extrudes sodium in exchange for external protons.</text>
</comment>
<keyword evidence="6 10" id="KW-0915">Sodium</keyword>
<evidence type="ECO:0000256" key="5">
    <source>
        <dbReference type="ARBA" id="ARBA00022989"/>
    </source>
</evidence>
<keyword evidence="3 10" id="KW-1003">Cell membrane</keyword>
<evidence type="ECO:0000256" key="9">
    <source>
        <dbReference type="ARBA" id="ARBA00023201"/>
    </source>
</evidence>
<dbReference type="EMBL" id="JAUSQZ010000001">
    <property type="protein sequence ID" value="MDP9827531.1"/>
    <property type="molecule type" value="Genomic_DNA"/>
</dbReference>
<sequence length="630" mass="67218">MPLAIELVIILAIAAATAGLANRFALSAPLLLTAFGLVLSFVPGMPTLPLEPDVVLEGLLPPLLYATAVRTPWVDLRRNKRSIGLLSVGLVLVTAFAVAIVVQMVLPEVPFAIALALGAVVAPPDAVAASAVARRVSMPRRVVTLLEGESLLNDATALVTLRTAIAAISGSVGVLSTGADFVWAVAGGVLTGWLLAQLVTFARHKVEDPVLDTSISLLVPFIAYLAAEEIHGSGVIAVVVAGLMLGHRSIDSQSAMSRVTERVIWRTVQFLLESAVFLLIGLQLQDLVSDAIEDESTPNLDVLLLSGAVLLTVIVVRGLWVFPSAYLPRLLVPAIRRHEPRQPAAGVALVGWAGMRGVVTLAAALTIPEDVPGRPALVVAAFSVVAGTLLIQGTTLPWLVRRLRVVGPDPAQDALQEALLQQQAAQAGLDRLGSAKRENDAADVVATLESWGERVANAAWERLGSTDAQRETPASTFHRLRVEMLEAEREIVATVRSDGSVPHDLVERVLERIDQEEAMLDGFSTGSGPSAAERSSNLTTPRPGACEHLQDRPLTRAPASRPDACPECLKLGEHSWVHLRMCLDCGHVGCCDSSPNRHADAHWRESGHPVMRSIELGESWRWCFEDAELG</sequence>
<feature type="transmembrane region" description="Helical" evidence="10">
    <location>
        <begin position="83"/>
        <end position="105"/>
    </location>
</feature>
<comment type="caution">
    <text evidence="13">The sequence shown here is derived from an EMBL/GenBank/DDBJ whole genome shotgun (WGS) entry which is preliminary data.</text>
</comment>
<feature type="transmembrane region" description="Helical" evidence="10">
    <location>
        <begin position="343"/>
        <end position="365"/>
    </location>
</feature>
<dbReference type="InterPro" id="IPR001607">
    <property type="entry name" value="Znf_UBP"/>
</dbReference>
<name>A0ABT9P4A5_9ACTN</name>
<keyword evidence="9 10" id="KW-0739">Sodium transport</keyword>
<organism evidence="13 14">
    <name type="scientific">Kineosporia succinea</name>
    <dbReference type="NCBI Taxonomy" id="84632"/>
    <lineage>
        <taxon>Bacteria</taxon>
        <taxon>Bacillati</taxon>
        <taxon>Actinomycetota</taxon>
        <taxon>Actinomycetes</taxon>
        <taxon>Kineosporiales</taxon>
        <taxon>Kineosporiaceae</taxon>
        <taxon>Kineosporia</taxon>
    </lineage>
</organism>
<feature type="transmembrane region" description="Helical" evidence="10">
    <location>
        <begin position="302"/>
        <end position="322"/>
    </location>
</feature>
<keyword evidence="7 10" id="KW-0406">Ion transport</keyword>
<evidence type="ECO:0000256" key="4">
    <source>
        <dbReference type="ARBA" id="ARBA00022692"/>
    </source>
</evidence>
<evidence type="ECO:0000313" key="13">
    <source>
        <dbReference type="EMBL" id="MDP9827531.1"/>
    </source>
</evidence>
<dbReference type="InterPro" id="IPR004705">
    <property type="entry name" value="Cation/H_exchanger_CPA1_bac"/>
</dbReference>
<feature type="domain" description="UBP-type" evidence="12">
    <location>
        <begin position="544"/>
        <end position="630"/>
    </location>
</feature>
<dbReference type="RefSeq" id="WP_307243667.1">
    <property type="nucleotide sequence ID" value="NZ_JAUSQZ010000001.1"/>
</dbReference>
<feature type="region of interest" description="Disordered" evidence="11">
    <location>
        <begin position="521"/>
        <end position="562"/>
    </location>
</feature>
<evidence type="ECO:0000313" key="14">
    <source>
        <dbReference type="Proteomes" id="UP001235712"/>
    </source>
</evidence>
<proteinExistence type="inferred from homology"/>
<accession>A0ABT9P4A5</accession>
<evidence type="ECO:0000256" key="10">
    <source>
        <dbReference type="RuleBase" id="RU366002"/>
    </source>
</evidence>
<keyword evidence="2 10" id="KW-0813">Transport</keyword>
<dbReference type="PROSITE" id="PS50271">
    <property type="entry name" value="ZF_UBP"/>
    <property type="match status" value="1"/>
</dbReference>
<keyword evidence="8 10" id="KW-0472">Membrane</keyword>
<dbReference type="Pfam" id="PF00999">
    <property type="entry name" value="Na_H_Exchanger"/>
    <property type="match status" value="1"/>
</dbReference>
<evidence type="ECO:0000256" key="7">
    <source>
        <dbReference type="ARBA" id="ARBA00023065"/>
    </source>
</evidence>
<comment type="similarity">
    <text evidence="10">Belongs to the monovalent cation:proton antiporter 1 (CPA1) transporter (TC 2.A.36) family.</text>
</comment>
<keyword evidence="4 10" id="KW-0812">Transmembrane</keyword>
<feature type="transmembrane region" description="Helical" evidence="10">
    <location>
        <begin position="263"/>
        <end position="282"/>
    </location>
</feature>
<dbReference type="InterPro" id="IPR018422">
    <property type="entry name" value="Cation/H_exchanger_CPA1"/>
</dbReference>
<feature type="transmembrane region" description="Helical" evidence="10">
    <location>
        <begin position="111"/>
        <end position="134"/>
    </location>
</feature>
<evidence type="ECO:0000256" key="1">
    <source>
        <dbReference type="ARBA" id="ARBA00004651"/>
    </source>
</evidence>
<keyword evidence="10" id="KW-0050">Antiport</keyword>
<comment type="caution">
    <text evidence="10">Lacks conserved residue(s) required for the propagation of feature annotation.</text>
</comment>
<protein>
    <submittedName>
        <fullName evidence="13">CPA1 family monovalent cation:H+ antiporter</fullName>
    </submittedName>
</protein>
<evidence type="ECO:0000256" key="2">
    <source>
        <dbReference type="ARBA" id="ARBA00022448"/>
    </source>
</evidence>
<comment type="subcellular location">
    <subcellularLocation>
        <location evidence="1 10">Cell membrane</location>
        <topology evidence="1 10">Multi-pass membrane protein</topology>
    </subcellularLocation>
</comment>
<dbReference type="Gene3D" id="6.10.140.1330">
    <property type="match status" value="1"/>
</dbReference>
<evidence type="ECO:0000259" key="12">
    <source>
        <dbReference type="PROSITE" id="PS50271"/>
    </source>
</evidence>
<feature type="transmembrane region" description="Helical" evidence="10">
    <location>
        <begin position="181"/>
        <end position="202"/>
    </location>
</feature>
<dbReference type="SUPFAM" id="SSF57850">
    <property type="entry name" value="RING/U-box"/>
    <property type="match status" value="1"/>
</dbReference>
<dbReference type="Gene3D" id="3.30.40.10">
    <property type="entry name" value="Zinc/RING finger domain, C3HC4 (zinc finger)"/>
    <property type="match status" value="1"/>
</dbReference>